<dbReference type="InterPro" id="IPR003703">
    <property type="entry name" value="Acyl_CoA_thio"/>
</dbReference>
<evidence type="ECO:0000256" key="2">
    <source>
        <dbReference type="ARBA" id="ARBA00004872"/>
    </source>
</evidence>
<dbReference type="CDD" id="cd03444">
    <property type="entry name" value="Thioesterase_II_repeat1"/>
    <property type="match status" value="1"/>
</dbReference>
<dbReference type="CDD" id="cd03445">
    <property type="entry name" value="Thioesterase_II_repeat2"/>
    <property type="match status" value="1"/>
</dbReference>
<dbReference type="InterPro" id="IPR042171">
    <property type="entry name" value="Acyl-CoA_hotdog"/>
</dbReference>
<keyword evidence="6" id="KW-0443">Lipid metabolism</keyword>
<evidence type="ECO:0000256" key="8">
    <source>
        <dbReference type="ARBA" id="ARBA00038894"/>
    </source>
</evidence>
<comment type="pathway">
    <text evidence="2">Lipid metabolism; fatty acid metabolism.</text>
</comment>
<evidence type="ECO:0000259" key="9">
    <source>
        <dbReference type="PROSITE" id="PS50042"/>
    </source>
</evidence>
<evidence type="ECO:0000256" key="7">
    <source>
        <dbReference type="ARBA" id="ARBA00035880"/>
    </source>
</evidence>
<dbReference type="Proteomes" id="UP000015453">
    <property type="component" value="Unassembled WGS sequence"/>
</dbReference>
<gene>
    <name evidence="10" type="ORF">M569_11365</name>
</gene>
<dbReference type="InterPro" id="IPR014710">
    <property type="entry name" value="RmlC-like_jellyroll"/>
</dbReference>
<dbReference type="FunFam" id="2.40.160.210:FF:000003">
    <property type="entry name" value="Acyl-CoA thioesterase II"/>
    <property type="match status" value="1"/>
</dbReference>
<dbReference type="CDD" id="cd00038">
    <property type="entry name" value="CAP_ED"/>
    <property type="match status" value="1"/>
</dbReference>
<feature type="non-terminal residue" evidence="10">
    <location>
        <position position="412"/>
    </location>
</feature>
<dbReference type="InterPro" id="IPR049449">
    <property type="entry name" value="TesB_ACOT8-like_N"/>
</dbReference>
<comment type="caution">
    <text evidence="10">The sequence shown here is derived from an EMBL/GenBank/DDBJ whole genome shotgun (WGS) entry which is preliminary data.</text>
</comment>
<dbReference type="GO" id="GO:0047617">
    <property type="term" value="F:fatty acyl-CoA hydrolase activity"/>
    <property type="evidence" value="ECO:0007669"/>
    <property type="project" value="UniProtKB-EC"/>
</dbReference>
<evidence type="ECO:0000256" key="3">
    <source>
        <dbReference type="ARBA" id="ARBA00006538"/>
    </source>
</evidence>
<feature type="domain" description="Cyclic nucleotide-binding" evidence="9">
    <location>
        <begin position="11"/>
        <end position="81"/>
    </location>
</feature>
<dbReference type="InterPro" id="IPR000595">
    <property type="entry name" value="cNMP-bd_dom"/>
</dbReference>
<dbReference type="OrthoDB" id="68328at2759"/>
<dbReference type="AlphaFoldDB" id="S8DU76"/>
<dbReference type="InterPro" id="IPR018490">
    <property type="entry name" value="cNMP-bd_dom_sf"/>
</dbReference>
<dbReference type="GO" id="GO:0006637">
    <property type="term" value="P:acyl-CoA metabolic process"/>
    <property type="evidence" value="ECO:0007669"/>
    <property type="project" value="InterPro"/>
</dbReference>
<keyword evidence="11" id="KW-1185">Reference proteome</keyword>
<dbReference type="FunFam" id="2.60.120.10:FF:000109">
    <property type="entry name" value="Acyl-CoA thioesterase II"/>
    <property type="match status" value="1"/>
</dbReference>
<dbReference type="Pfam" id="PF02551">
    <property type="entry name" value="Acyl_CoA_thio"/>
    <property type="match status" value="1"/>
</dbReference>
<dbReference type="InterPro" id="IPR025652">
    <property type="entry name" value="TesB_C"/>
</dbReference>
<evidence type="ECO:0000256" key="1">
    <source>
        <dbReference type="ARBA" id="ARBA00004253"/>
    </source>
</evidence>
<evidence type="ECO:0000313" key="10">
    <source>
        <dbReference type="EMBL" id="EPS63417.1"/>
    </source>
</evidence>
<dbReference type="EMBL" id="AUSU01005499">
    <property type="protein sequence ID" value="EPS63417.1"/>
    <property type="molecule type" value="Genomic_DNA"/>
</dbReference>
<dbReference type="Gene3D" id="2.60.120.10">
    <property type="entry name" value="Jelly Rolls"/>
    <property type="match status" value="1"/>
</dbReference>
<evidence type="ECO:0000256" key="6">
    <source>
        <dbReference type="ARBA" id="ARBA00023098"/>
    </source>
</evidence>
<keyword evidence="5" id="KW-0378">Hydrolase</keyword>
<dbReference type="SUPFAM" id="SSF51206">
    <property type="entry name" value="cAMP-binding domain-like"/>
    <property type="match status" value="1"/>
</dbReference>
<comment type="subcellular location">
    <subcellularLocation>
        <location evidence="1">Peroxisome matrix</location>
    </subcellularLocation>
</comment>
<dbReference type="EC" id="3.1.2.20" evidence="8"/>
<evidence type="ECO:0000313" key="11">
    <source>
        <dbReference type="Proteomes" id="UP000015453"/>
    </source>
</evidence>
<dbReference type="Gene3D" id="2.40.160.210">
    <property type="entry name" value="Acyl-CoA thioesterase, double hotdog domain"/>
    <property type="match status" value="1"/>
</dbReference>
<comment type="similarity">
    <text evidence="3">Belongs to the C/M/P thioester hydrolase family.</text>
</comment>
<name>S8DU76_9LAMI</name>
<dbReference type="PROSITE" id="PS50042">
    <property type="entry name" value="CNMP_BINDING_3"/>
    <property type="match status" value="1"/>
</dbReference>
<dbReference type="Pfam" id="PF00027">
    <property type="entry name" value="cNMP_binding"/>
    <property type="match status" value="1"/>
</dbReference>
<accession>S8DU76</accession>
<sequence>SVIEFLGYVPLIQRLPAASVRKIAGLVSIKRFDEGAYLVREGELVDGIYFIWEGEAEVSGSFDADGEDRSEFQLNKYDYFGHGLASTHSADVIALSQLTCIFLPNEHKNLLKPTSIWSDATAGKKCPLVEKILHVDPLEVNIFQGITLPEAPRFGKVFGGQFVGQALAAASKTVDSLKIVHSLHAYFLLAGDFDIPIIYQVHRVRDGKSFATRSVDAIQKGNLVFRLMASFQKEEAGYDHVVAEMPSVPDADELFSMEELRERRVMDPRLPKTYRNKVASSEFVPWPIDIRFCKPDNTSTRQTKSPASLNYWFRARGKLSDEQALHRCVVAYASDLIFLQVSVNPHRGKGRKTSAASLDHAVWFHRPFRADEWLLYVIESPNAHGGRGFVTGKMFNRKGELLVSLAQEGVVR</sequence>
<evidence type="ECO:0000256" key="5">
    <source>
        <dbReference type="ARBA" id="ARBA00022801"/>
    </source>
</evidence>
<dbReference type="PANTHER" id="PTHR11066">
    <property type="entry name" value="ACYL-COA THIOESTERASE"/>
    <property type="match status" value="1"/>
</dbReference>
<feature type="non-terminal residue" evidence="10">
    <location>
        <position position="1"/>
    </location>
</feature>
<dbReference type="InterPro" id="IPR029069">
    <property type="entry name" value="HotDog_dom_sf"/>
</dbReference>
<organism evidence="10 11">
    <name type="scientific">Genlisea aurea</name>
    <dbReference type="NCBI Taxonomy" id="192259"/>
    <lineage>
        <taxon>Eukaryota</taxon>
        <taxon>Viridiplantae</taxon>
        <taxon>Streptophyta</taxon>
        <taxon>Embryophyta</taxon>
        <taxon>Tracheophyta</taxon>
        <taxon>Spermatophyta</taxon>
        <taxon>Magnoliopsida</taxon>
        <taxon>eudicotyledons</taxon>
        <taxon>Gunneridae</taxon>
        <taxon>Pentapetalae</taxon>
        <taxon>asterids</taxon>
        <taxon>lamiids</taxon>
        <taxon>Lamiales</taxon>
        <taxon>Lentibulariaceae</taxon>
        <taxon>Genlisea</taxon>
    </lineage>
</organism>
<dbReference type="GO" id="GO:0005782">
    <property type="term" value="C:peroxisomal matrix"/>
    <property type="evidence" value="ECO:0007669"/>
    <property type="project" value="UniProtKB-SubCell"/>
</dbReference>
<protein>
    <recommendedName>
        <fullName evidence="8">acyl-CoA hydrolase</fullName>
        <ecNumber evidence="8">3.1.2.20</ecNumber>
    </recommendedName>
</protein>
<reference evidence="10 11" key="1">
    <citation type="journal article" date="2013" name="BMC Genomics">
        <title>The miniature genome of a carnivorous plant Genlisea aurea contains a low number of genes and short non-coding sequences.</title>
        <authorList>
            <person name="Leushkin E.V."/>
            <person name="Sutormin R.A."/>
            <person name="Nabieva E.R."/>
            <person name="Penin A.A."/>
            <person name="Kondrashov A.S."/>
            <person name="Logacheva M.D."/>
        </authorList>
    </citation>
    <scope>NUCLEOTIDE SEQUENCE [LARGE SCALE GENOMIC DNA]</scope>
</reference>
<dbReference type="Pfam" id="PF13622">
    <property type="entry name" value="4HBT_3"/>
    <property type="match status" value="1"/>
</dbReference>
<dbReference type="GO" id="GO:0009062">
    <property type="term" value="P:fatty acid catabolic process"/>
    <property type="evidence" value="ECO:0007669"/>
    <property type="project" value="TreeGrafter"/>
</dbReference>
<comment type="catalytic activity">
    <reaction evidence="7">
        <text>a fatty acyl-CoA + H2O = a fatty acid + CoA + H(+)</text>
        <dbReference type="Rhea" id="RHEA:16781"/>
        <dbReference type="ChEBI" id="CHEBI:15377"/>
        <dbReference type="ChEBI" id="CHEBI:15378"/>
        <dbReference type="ChEBI" id="CHEBI:28868"/>
        <dbReference type="ChEBI" id="CHEBI:57287"/>
        <dbReference type="ChEBI" id="CHEBI:77636"/>
        <dbReference type="EC" id="3.1.2.20"/>
    </reaction>
</comment>
<dbReference type="PANTHER" id="PTHR11066:SF34">
    <property type="entry name" value="ACYL-COENZYME A THIOESTERASE 8"/>
    <property type="match status" value="1"/>
</dbReference>
<comment type="subunit">
    <text evidence="4">Homotetramer.</text>
</comment>
<proteinExistence type="inferred from homology"/>
<evidence type="ECO:0000256" key="4">
    <source>
        <dbReference type="ARBA" id="ARBA00011881"/>
    </source>
</evidence>
<dbReference type="SUPFAM" id="SSF54637">
    <property type="entry name" value="Thioesterase/thiol ester dehydrase-isomerase"/>
    <property type="match status" value="2"/>
</dbReference>
<dbReference type="NCBIfam" id="TIGR00189">
    <property type="entry name" value="tesB"/>
    <property type="match status" value="1"/>
</dbReference>